<dbReference type="SFLD" id="SFLDS00019">
    <property type="entry name" value="Glutathione_Transferase_(cytos"/>
    <property type="match status" value="1"/>
</dbReference>
<proteinExistence type="predicted"/>
<dbReference type="Pfam" id="PF00043">
    <property type="entry name" value="GST_C"/>
    <property type="match status" value="1"/>
</dbReference>
<evidence type="ECO:0000259" key="5">
    <source>
        <dbReference type="PROSITE" id="PS50405"/>
    </source>
</evidence>
<evidence type="ECO:0000256" key="3">
    <source>
        <dbReference type="ARBA" id="ARBA00047960"/>
    </source>
</evidence>
<comment type="catalytic activity">
    <reaction evidence="3">
        <text>RX + glutathione = an S-substituted glutathione + a halide anion + H(+)</text>
        <dbReference type="Rhea" id="RHEA:16437"/>
        <dbReference type="ChEBI" id="CHEBI:15378"/>
        <dbReference type="ChEBI" id="CHEBI:16042"/>
        <dbReference type="ChEBI" id="CHEBI:17792"/>
        <dbReference type="ChEBI" id="CHEBI:57925"/>
        <dbReference type="ChEBI" id="CHEBI:90779"/>
        <dbReference type="EC" id="2.5.1.18"/>
    </reaction>
</comment>
<dbReference type="SUPFAM" id="SSF47616">
    <property type="entry name" value="GST C-terminal domain-like"/>
    <property type="match status" value="1"/>
</dbReference>
<dbReference type="InterPro" id="IPR004045">
    <property type="entry name" value="Glutathione_S-Trfase_N"/>
</dbReference>
<evidence type="ECO:0000313" key="7">
    <source>
        <dbReference type="Proteomes" id="UP000199064"/>
    </source>
</evidence>
<organism evidence="6 7">
    <name type="scientific">Nitratireductor aquibiodomus</name>
    <dbReference type="NCBI Taxonomy" id="204799"/>
    <lineage>
        <taxon>Bacteria</taxon>
        <taxon>Pseudomonadati</taxon>
        <taxon>Pseudomonadota</taxon>
        <taxon>Alphaproteobacteria</taxon>
        <taxon>Hyphomicrobiales</taxon>
        <taxon>Phyllobacteriaceae</taxon>
        <taxon>Nitratireductor</taxon>
    </lineage>
</organism>
<sequence length="223" mass="25479">MSQTPTLISFDLCPYVQRAAIVLAEKDVAFERVDIDLENKPDWFLKISPRGKVPVLRVGDDVLFESAAIVEYLDETETPRLHPENPVTRARHRAWMEFGSAALSDIWTLETTKDEAAFDAAIIALKEKFVRIENELGEGPLFAGDRFTIVDAVFAPAFRYFDVFDEIADLGVFDDLPRTQKWRKTLAERASVREAVVHDYPERLKRFLEKKDGVILRRHAVTA</sequence>
<dbReference type="GO" id="GO:0004364">
    <property type="term" value="F:glutathione transferase activity"/>
    <property type="evidence" value="ECO:0007669"/>
    <property type="project" value="UniProtKB-EC"/>
</dbReference>
<keyword evidence="2 6" id="KW-0808">Transferase</keyword>
<dbReference type="InterPro" id="IPR010987">
    <property type="entry name" value="Glutathione-S-Trfase_C-like"/>
</dbReference>
<dbReference type="Pfam" id="PF13417">
    <property type="entry name" value="GST_N_3"/>
    <property type="match status" value="1"/>
</dbReference>
<dbReference type="InterPro" id="IPR036249">
    <property type="entry name" value="Thioredoxin-like_sf"/>
</dbReference>
<protein>
    <recommendedName>
        <fullName evidence="1">glutathione transferase</fullName>
        <ecNumber evidence="1">2.5.1.18</ecNumber>
    </recommendedName>
</protein>
<keyword evidence="7" id="KW-1185">Reference proteome</keyword>
<dbReference type="SUPFAM" id="SSF52833">
    <property type="entry name" value="Thioredoxin-like"/>
    <property type="match status" value="1"/>
</dbReference>
<dbReference type="PROSITE" id="PS50404">
    <property type="entry name" value="GST_NTER"/>
    <property type="match status" value="1"/>
</dbReference>
<name>A0A1H4J3Q6_9HYPH</name>
<dbReference type="Gene3D" id="1.20.1050.10">
    <property type="match status" value="1"/>
</dbReference>
<dbReference type="CDD" id="cd00299">
    <property type="entry name" value="GST_C_family"/>
    <property type="match status" value="1"/>
</dbReference>
<dbReference type="InterPro" id="IPR036282">
    <property type="entry name" value="Glutathione-S-Trfase_C_sf"/>
</dbReference>
<feature type="domain" description="GST C-terminal" evidence="5">
    <location>
        <begin position="85"/>
        <end position="207"/>
    </location>
</feature>
<feature type="domain" description="GST N-terminal" evidence="4">
    <location>
        <begin position="3"/>
        <end position="81"/>
    </location>
</feature>
<dbReference type="InterPro" id="IPR045073">
    <property type="entry name" value="Omega/Tau-like"/>
</dbReference>
<dbReference type="GO" id="GO:0005737">
    <property type="term" value="C:cytoplasm"/>
    <property type="evidence" value="ECO:0007669"/>
    <property type="project" value="TreeGrafter"/>
</dbReference>
<dbReference type="EC" id="2.5.1.18" evidence="1"/>
<evidence type="ECO:0000313" key="6">
    <source>
        <dbReference type="EMBL" id="SEB40924.1"/>
    </source>
</evidence>
<dbReference type="SFLD" id="SFLDG00358">
    <property type="entry name" value="Main_(cytGST)"/>
    <property type="match status" value="1"/>
</dbReference>
<dbReference type="Gene3D" id="3.40.30.10">
    <property type="entry name" value="Glutaredoxin"/>
    <property type="match status" value="1"/>
</dbReference>
<dbReference type="InterPro" id="IPR050983">
    <property type="entry name" value="GST_Omega/HSP26"/>
</dbReference>
<accession>A0A1H4J3Q6</accession>
<dbReference type="RefSeq" id="WP_040664849.1">
    <property type="nucleotide sequence ID" value="NZ_FNSL01000001.1"/>
</dbReference>
<dbReference type="Proteomes" id="UP000199064">
    <property type="component" value="Unassembled WGS sequence"/>
</dbReference>
<dbReference type="EMBL" id="FNSL01000001">
    <property type="protein sequence ID" value="SEB40924.1"/>
    <property type="molecule type" value="Genomic_DNA"/>
</dbReference>
<dbReference type="PROSITE" id="PS51354">
    <property type="entry name" value="GLUTAREDOXIN_2"/>
    <property type="match status" value="1"/>
</dbReference>
<evidence type="ECO:0000259" key="4">
    <source>
        <dbReference type="PROSITE" id="PS50404"/>
    </source>
</evidence>
<dbReference type="PANTHER" id="PTHR43968:SF6">
    <property type="entry name" value="GLUTATHIONE S-TRANSFERASE OMEGA"/>
    <property type="match status" value="1"/>
</dbReference>
<dbReference type="InterPro" id="IPR040079">
    <property type="entry name" value="Glutathione_S-Trfase"/>
</dbReference>
<reference evidence="7" key="1">
    <citation type="submission" date="2016-10" db="EMBL/GenBank/DDBJ databases">
        <authorList>
            <person name="Varghese N."/>
            <person name="Submissions S."/>
        </authorList>
    </citation>
    <scope>NUCLEOTIDE SEQUENCE [LARGE SCALE GENOMIC DNA]</scope>
    <source>
        <strain evidence="7">ES.061</strain>
    </source>
</reference>
<dbReference type="CDD" id="cd00570">
    <property type="entry name" value="GST_N_family"/>
    <property type="match status" value="1"/>
</dbReference>
<dbReference type="SFLD" id="SFLDG01152">
    <property type="entry name" value="Main.3:_Omega-_and_Tau-like"/>
    <property type="match status" value="1"/>
</dbReference>
<dbReference type="PROSITE" id="PS50405">
    <property type="entry name" value="GST_CTER"/>
    <property type="match status" value="1"/>
</dbReference>
<dbReference type="AlphaFoldDB" id="A0A1H4J3Q6"/>
<dbReference type="PANTHER" id="PTHR43968">
    <property type="match status" value="1"/>
</dbReference>
<evidence type="ECO:0000256" key="2">
    <source>
        <dbReference type="ARBA" id="ARBA00022679"/>
    </source>
</evidence>
<gene>
    <name evidence="6" type="ORF">SAMN05216452_0968</name>
</gene>
<dbReference type="InterPro" id="IPR004046">
    <property type="entry name" value="GST_C"/>
</dbReference>
<evidence type="ECO:0000256" key="1">
    <source>
        <dbReference type="ARBA" id="ARBA00012452"/>
    </source>
</evidence>